<comment type="caution">
    <text evidence="2">The sequence shown here is derived from an EMBL/GenBank/DDBJ whole genome shotgun (WGS) entry which is preliminary data.</text>
</comment>
<feature type="domain" description="2EXR" evidence="1">
    <location>
        <begin position="118"/>
        <end position="174"/>
    </location>
</feature>
<dbReference type="AlphaFoldDB" id="A0A4Z1GSM4"/>
<dbReference type="InterPro" id="IPR045518">
    <property type="entry name" value="2EXR"/>
</dbReference>
<gene>
    <name evidence="2" type="ORF">BHYA_0089g00300</name>
</gene>
<sequence length="174" mass="19232">MNTTAFSPYPFIDICLPFRYYILISNLSISLLKDMSPNTMSNTDAMTDGALDSLISGVEQLAICNLQQETNKSDSCTNEGKTTPATDIQQVASTLESFPESETSTSSDTISRETSCTFEPFPRLAIELRLVIWGLACSQERLLEMTTHPTDIFFDLGAPTPSVLFVNHESREEA</sequence>
<name>A0A4Z1GSM4_9HELO</name>
<evidence type="ECO:0000259" key="1">
    <source>
        <dbReference type="Pfam" id="PF20150"/>
    </source>
</evidence>
<protein>
    <recommendedName>
        <fullName evidence="1">2EXR domain-containing protein</fullName>
    </recommendedName>
</protein>
<reference evidence="2 3" key="1">
    <citation type="submission" date="2017-12" db="EMBL/GenBank/DDBJ databases">
        <title>Comparative genomics of Botrytis spp.</title>
        <authorList>
            <person name="Valero-Jimenez C.A."/>
            <person name="Tapia P."/>
            <person name="Veloso J."/>
            <person name="Silva-Moreno E."/>
            <person name="Staats M."/>
            <person name="Valdes J.H."/>
            <person name="Van Kan J.A.L."/>
        </authorList>
    </citation>
    <scope>NUCLEOTIDE SEQUENCE [LARGE SCALE GENOMIC DNA]</scope>
    <source>
        <strain evidence="2 3">Bh0001</strain>
    </source>
</reference>
<evidence type="ECO:0000313" key="2">
    <source>
        <dbReference type="EMBL" id="TGO37791.1"/>
    </source>
</evidence>
<proteinExistence type="predicted"/>
<dbReference type="Proteomes" id="UP000297814">
    <property type="component" value="Unassembled WGS sequence"/>
</dbReference>
<accession>A0A4Z1GSM4</accession>
<evidence type="ECO:0000313" key="3">
    <source>
        <dbReference type="Proteomes" id="UP000297814"/>
    </source>
</evidence>
<dbReference type="EMBL" id="PQXK01000089">
    <property type="protein sequence ID" value="TGO37791.1"/>
    <property type="molecule type" value="Genomic_DNA"/>
</dbReference>
<organism evidence="2 3">
    <name type="scientific">Botrytis hyacinthi</name>
    <dbReference type="NCBI Taxonomy" id="278943"/>
    <lineage>
        <taxon>Eukaryota</taxon>
        <taxon>Fungi</taxon>
        <taxon>Dikarya</taxon>
        <taxon>Ascomycota</taxon>
        <taxon>Pezizomycotina</taxon>
        <taxon>Leotiomycetes</taxon>
        <taxon>Helotiales</taxon>
        <taxon>Sclerotiniaceae</taxon>
        <taxon>Botrytis</taxon>
    </lineage>
</organism>
<dbReference type="Pfam" id="PF20150">
    <property type="entry name" value="2EXR"/>
    <property type="match status" value="1"/>
</dbReference>
<keyword evidence="3" id="KW-1185">Reference proteome</keyword>